<dbReference type="EMBL" id="KV878127">
    <property type="protein sequence ID" value="OJJ00558.1"/>
    <property type="molecule type" value="Genomic_DNA"/>
</dbReference>
<keyword evidence="2" id="KW-0732">Signal</keyword>
<name>A0A1L9PGB7_ASPVE</name>
<dbReference type="OrthoDB" id="4499969at2759"/>
<keyword evidence="1" id="KW-0472">Membrane</keyword>
<keyword evidence="1" id="KW-0812">Transmembrane</keyword>
<dbReference type="GeneID" id="63731599"/>
<protein>
    <recommendedName>
        <fullName evidence="5">Transmembrane protein</fullName>
    </recommendedName>
</protein>
<feature type="transmembrane region" description="Helical" evidence="1">
    <location>
        <begin position="95"/>
        <end position="114"/>
    </location>
</feature>
<dbReference type="Proteomes" id="UP000184073">
    <property type="component" value="Unassembled WGS sequence"/>
</dbReference>
<feature type="signal peptide" evidence="2">
    <location>
        <begin position="1"/>
        <end position="15"/>
    </location>
</feature>
<keyword evidence="1" id="KW-1133">Transmembrane helix</keyword>
<reference evidence="4" key="1">
    <citation type="journal article" date="2017" name="Genome Biol.">
        <title>Comparative genomics reveals high biological diversity and specific adaptations in the industrially and medically important fungal genus Aspergillus.</title>
        <authorList>
            <person name="de Vries R.P."/>
            <person name="Riley R."/>
            <person name="Wiebenga A."/>
            <person name="Aguilar-Osorio G."/>
            <person name="Amillis S."/>
            <person name="Uchima C.A."/>
            <person name="Anderluh G."/>
            <person name="Asadollahi M."/>
            <person name="Askin M."/>
            <person name="Barry K."/>
            <person name="Battaglia E."/>
            <person name="Bayram O."/>
            <person name="Benocci T."/>
            <person name="Braus-Stromeyer S.A."/>
            <person name="Caldana C."/>
            <person name="Canovas D."/>
            <person name="Cerqueira G.C."/>
            <person name="Chen F."/>
            <person name="Chen W."/>
            <person name="Choi C."/>
            <person name="Clum A."/>
            <person name="Dos Santos R.A."/>
            <person name="Damasio A.R."/>
            <person name="Diallinas G."/>
            <person name="Emri T."/>
            <person name="Fekete E."/>
            <person name="Flipphi M."/>
            <person name="Freyberg S."/>
            <person name="Gallo A."/>
            <person name="Gournas C."/>
            <person name="Habgood R."/>
            <person name="Hainaut M."/>
            <person name="Harispe M.L."/>
            <person name="Henrissat B."/>
            <person name="Hilden K.S."/>
            <person name="Hope R."/>
            <person name="Hossain A."/>
            <person name="Karabika E."/>
            <person name="Karaffa L."/>
            <person name="Karanyi Z."/>
            <person name="Krasevec N."/>
            <person name="Kuo A."/>
            <person name="Kusch H."/>
            <person name="LaButti K."/>
            <person name="Lagendijk E.L."/>
            <person name="Lapidus A."/>
            <person name="Levasseur A."/>
            <person name="Lindquist E."/>
            <person name="Lipzen A."/>
            <person name="Logrieco A.F."/>
            <person name="MacCabe A."/>
            <person name="Maekelae M.R."/>
            <person name="Malavazi I."/>
            <person name="Melin P."/>
            <person name="Meyer V."/>
            <person name="Mielnichuk N."/>
            <person name="Miskei M."/>
            <person name="Molnar A.P."/>
            <person name="Mule G."/>
            <person name="Ngan C.Y."/>
            <person name="Orejas M."/>
            <person name="Orosz E."/>
            <person name="Ouedraogo J.P."/>
            <person name="Overkamp K.M."/>
            <person name="Park H.-S."/>
            <person name="Perrone G."/>
            <person name="Piumi F."/>
            <person name="Punt P.J."/>
            <person name="Ram A.F."/>
            <person name="Ramon A."/>
            <person name="Rauscher S."/>
            <person name="Record E."/>
            <person name="Riano-Pachon D.M."/>
            <person name="Robert V."/>
            <person name="Roehrig J."/>
            <person name="Ruller R."/>
            <person name="Salamov A."/>
            <person name="Salih N.S."/>
            <person name="Samson R.A."/>
            <person name="Sandor E."/>
            <person name="Sanguinetti M."/>
            <person name="Schuetze T."/>
            <person name="Sepcic K."/>
            <person name="Shelest E."/>
            <person name="Sherlock G."/>
            <person name="Sophianopoulou V."/>
            <person name="Squina F.M."/>
            <person name="Sun H."/>
            <person name="Susca A."/>
            <person name="Todd R.B."/>
            <person name="Tsang A."/>
            <person name="Unkles S.E."/>
            <person name="van de Wiele N."/>
            <person name="van Rossen-Uffink D."/>
            <person name="Oliveira J.V."/>
            <person name="Vesth T.C."/>
            <person name="Visser J."/>
            <person name="Yu J.-H."/>
            <person name="Zhou M."/>
            <person name="Andersen M.R."/>
            <person name="Archer D.B."/>
            <person name="Baker S.E."/>
            <person name="Benoit I."/>
            <person name="Brakhage A.A."/>
            <person name="Braus G.H."/>
            <person name="Fischer R."/>
            <person name="Frisvad J.C."/>
            <person name="Goldman G.H."/>
            <person name="Houbraken J."/>
            <person name="Oakley B."/>
            <person name="Pocsi I."/>
            <person name="Scazzocchio C."/>
            <person name="Seiboth B."/>
            <person name="vanKuyk P.A."/>
            <person name="Wortman J."/>
            <person name="Dyer P.S."/>
            <person name="Grigoriev I.V."/>
        </authorList>
    </citation>
    <scope>NUCLEOTIDE SEQUENCE [LARGE SCALE GENOMIC DNA]</scope>
    <source>
        <strain evidence="4">CBS 583.65</strain>
    </source>
</reference>
<keyword evidence="4" id="KW-1185">Reference proteome</keyword>
<evidence type="ECO:0000256" key="1">
    <source>
        <dbReference type="SAM" id="Phobius"/>
    </source>
</evidence>
<sequence>MRPLILLTFVSLVLSLAIPIDHSGLLNPSPFLQQPLFENTQANPESEQASGLEINHGTFIQADKPRVQSSDTSQTHPLHTQESLYALLDRYSDELYAAALLLLVPIAIGIVELLENLSRSMAVEEFPERGRDKHRLESLKEREEWVLRRKERELKIERSRSWWRCSRR</sequence>
<evidence type="ECO:0000313" key="4">
    <source>
        <dbReference type="Proteomes" id="UP000184073"/>
    </source>
</evidence>
<gene>
    <name evidence="3" type="ORF">ASPVEDRAFT_70776</name>
</gene>
<evidence type="ECO:0000313" key="3">
    <source>
        <dbReference type="EMBL" id="OJJ00558.1"/>
    </source>
</evidence>
<accession>A0A1L9PGB7</accession>
<feature type="chain" id="PRO_5012386065" description="Transmembrane protein" evidence="2">
    <location>
        <begin position="16"/>
        <end position="168"/>
    </location>
</feature>
<organism evidence="3 4">
    <name type="scientific">Aspergillus versicolor CBS 583.65</name>
    <dbReference type="NCBI Taxonomy" id="1036611"/>
    <lineage>
        <taxon>Eukaryota</taxon>
        <taxon>Fungi</taxon>
        <taxon>Dikarya</taxon>
        <taxon>Ascomycota</taxon>
        <taxon>Pezizomycotina</taxon>
        <taxon>Eurotiomycetes</taxon>
        <taxon>Eurotiomycetidae</taxon>
        <taxon>Eurotiales</taxon>
        <taxon>Aspergillaceae</taxon>
        <taxon>Aspergillus</taxon>
        <taxon>Aspergillus subgen. Nidulantes</taxon>
    </lineage>
</organism>
<evidence type="ECO:0008006" key="5">
    <source>
        <dbReference type="Google" id="ProtNLM"/>
    </source>
</evidence>
<proteinExistence type="predicted"/>
<dbReference type="AlphaFoldDB" id="A0A1L9PGB7"/>
<dbReference type="RefSeq" id="XP_040666320.1">
    <property type="nucleotide sequence ID" value="XM_040816088.1"/>
</dbReference>
<evidence type="ECO:0000256" key="2">
    <source>
        <dbReference type="SAM" id="SignalP"/>
    </source>
</evidence>
<dbReference type="VEuPathDB" id="FungiDB:ASPVEDRAFT_70776"/>